<evidence type="ECO:0000256" key="5">
    <source>
        <dbReference type="ARBA" id="ARBA00022989"/>
    </source>
</evidence>
<dbReference type="NCBIfam" id="TIGR01525">
    <property type="entry name" value="ATPase-IB_hvy"/>
    <property type="match status" value="1"/>
</dbReference>
<dbReference type="InterPro" id="IPR001757">
    <property type="entry name" value="P_typ_ATPase"/>
</dbReference>
<evidence type="ECO:0000256" key="1">
    <source>
        <dbReference type="ARBA" id="ARBA00004370"/>
    </source>
</evidence>
<keyword evidence="6" id="KW-0472">Membrane</keyword>
<evidence type="ECO:0000256" key="2">
    <source>
        <dbReference type="ARBA" id="ARBA00006024"/>
    </source>
</evidence>
<dbReference type="InterPro" id="IPR059000">
    <property type="entry name" value="ATPase_P-type_domA"/>
</dbReference>
<keyword evidence="9" id="KW-1185">Reference proteome</keyword>
<dbReference type="InterPro" id="IPR023299">
    <property type="entry name" value="ATPase_P-typ_cyto_dom_N"/>
</dbReference>
<dbReference type="InterPro" id="IPR008250">
    <property type="entry name" value="ATPase_P-typ_transduc_dom_A_sf"/>
</dbReference>
<dbReference type="PRINTS" id="PR00119">
    <property type="entry name" value="CATATPASE"/>
</dbReference>
<accession>A0ABT4IEX9</accession>
<dbReference type="SUPFAM" id="SSF81653">
    <property type="entry name" value="Calcium ATPase, transduction domain A"/>
    <property type="match status" value="1"/>
</dbReference>
<dbReference type="PROSITE" id="PS00154">
    <property type="entry name" value="ATPASE_E1_E2"/>
    <property type="match status" value="1"/>
</dbReference>
<feature type="domain" description="P-type ATPase A" evidence="7">
    <location>
        <begin position="196"/>
        <end position="292"/>
    </location>
</feature>
<gene>
    <name evidence="8" type="ORF">O0S10_01055</name>
</gene>
<keyword evidence="5" id="KW-1133">Transmembrane helix</keyword>
<keyword evidence="3" id="KW-0812">Transmembrane</keyword>
<evidence type="ECO:0000256" key="6">
    <source>
        <dbReference type="ARBA" id="ARBA00023136"/>
    </source>
</evidence>
<dbReference type="SFLD" id="SFLDG00002">
    <property type="entry name" value="C1.7:_P-type_atpase_like"/>
    <property type="match status" value="1"/>
</dbReference>
<reference evidence="8" key="1">
    <citation type="submission" date="2022-12" db="EMBL/GenBank/DDBJ databases">
        <title>Isolation and characterisation of novel Methanocorpusculum spp. from native Australian herbivores indicates the genus is ancestrally host-associated.</title>
        <authorList>
            <person name="Volmer J.G."/>
            <person name="Soo R.M."/>
            <person name="Evans P.N."/>
            <person name="Hoedt E.C."/>
            <person name="Astorga Alsina A.L."/>
            <person name="Woodcroft B.J."/>
            <person name="Tyson G.W."/>
            <person name="Hugenholtz P."/>
            <person name="Morrison M."/>
        </authorList>
    </citation>
    <scope>NUCLEOTIDE SEQUENCE</scope>
    <source>
        <strain evidence="8">MG</strain>
    </source>
</reference>
<sequence length="700" mass="75637">MQYTITHELPGRMRLRGSMYAFDLGESVSLEEYLAAVPYVHDVSANPKNGSILILYQRDCRGELLALLTSIRISNLPEPSPCGLETKRTDAEFVRDLSLLLFRRFVIRPLLPLLLRRIHTVFRACGYFRDGGSSLLHGRLDTSVLDASAIGAAIVQADTKTASSIMFLLRLSGLLEDYTKKRTRNALVHSLAINVDRVWIKTGDGEMTIPISQVTQGDQVIVRTGTLIPVDGTICSGDAMVNESSMTGEPLPVHKSIGASVYAGTAVEEGEIAVAVRSLGGETRINKIVDMIDQSEALKADVQNKAEQLADAIVPYSFLAAAGVFLITSNLTRALSVLMVDYSCALKLSTPISVISAMREASGMNIMVKGGKYLEEFALADTIVFDKTGTLTVASPRVAGILPFTGYTEREILRTAACLEEHFPHSVARAIVRKAEEERLKHCEEHAAVEYVVAHGIATQLHGERALIGSAHFIFDDEGVPLGEEEQRVIELESEHGRSLIYLAIGRKLAGIICIEDALRPKAGEVIASLRDLGIANVVMITGDGEATARAAASVLGVDTYYSQVLPEDKAAIISDLRASGKKVIMVGDGVNDTPGLAAANVSVAMKDASDIAQEVADITLLSADLQELILLRHLSRRLLKRIDTNYRFILGFNTGLLVFGQLGVLTPAASALLHNVSTMGISAGSMRPLLRETETSRCC</sequence>
<dbReference type="SFLD" id="SFLDS00003">
    <property type="entry name" value="Haloacid_Dehalogenase"/>
    <property type="match status" value="1"/>
</dbReference>
<dbReference type="PRINTS" id="PR00120">
    <property type="entry name" value="HATPASE"/>
</dbReference>
<organism evidence="8 9">
    <name type="scientific">Methanocorpusculum petauri</name>
    <dbReference type="NCBI Taxonomy" id="3002863"/>
    <lineage>
        <taxon>Archaea</taxon>
        <taxon>Methanobacteriati</taxon>
        <taxon>Methanobacteriota</taxon>
        <taxon>Stenosarchaea group</taxon>
        <taxon>Methanomicrobia</taxon>
        <taxon>Methanomicrobiales</taxon>
        <taxon>Methanocorpusculaceae</taxon>
        <taxon>Methanocorpusculum</taxon>
    </lineage>
</organism>
<evidence type="ECO:0000256" key="4">
    <source>
        <dbReference type="ARBA" id="ARBA00022967"/>
    </source>
</evidence>
<proteinExistence type="inferred from homology"/>
<dbReference type="InterPro" id="IPR044492">
    <property type="entry name" value="P_typ_ATPase_HD_dom"/>
</dbReference>
<dbReference type="SUPFAM" id="SSF56784">
    <property type="entry name" value="HAD-like"/>
    <property type="match status" value="1"/>
</dbReference>
<name>A0ABT4IEX9_9EURY</name>
<evidence type="ECO:0000256" key="3">
    <source>
        <dbReference type="ARBA" id="ARBA00022692"/>
    </source>
</evidence>
<dbReference type="PANTHER" id="PTHR48085:SF5">
    <property type="entry name" value="CADMIUM_ZINC-TRANSPORTING ATPASE HMA4-RELATED"/>
    <property type="match status" value="1"/>
</dbReference>
<protein>
    <submittedName>
        <fullName evidence="8">Heavy metal translocating P-type ATPase</fullName>
    </submittedName>
</protein>
<dbReference type="PROSITE" id="PS01229">
    <property type="entry name" value="COF_2"/>
    <property type="match status" value="1"/>
</dbReference>
<dbReference type="Gene3D" id="2.70.150.10">
    <property type="entry name" value="Calcium-transporting ATPase, cytoplasmic transduction domain A"/>
    <property type="match status" value="1"/>
</dbReference>
<dbReference type="NCBIfam" id="TIGR01494">
    <property type="entry name" value="ATPase_P-type"/>
    <property type="match status" value="1"/>
</dbReference>
<dbReference type="SFLD" id="SFLDF00027">
    <property type="entry name" value="p-type_atpase"/>
    <property type="match status" value="1"/>
</dbReference>
<evidence type="ECO:0000313" key="8">
    <source>
        <dbReference type="EMBL" id="MCZ0859812.1"/>
    </source>
</evidence>
<dbReference type="Proteomes" id="UP001141422">
    <property type="component" value="Unassembled WGS sequence"/>
</dbReference>
<comment type="caution">
    <text evidence="8">The sequence shown here is derived from an EMBL/GenBank/DDBJ whole genome shotgun (WGS) entry which is preliminary data.</text>
</comment>
<dbReference type="InterPro" id="IPR027256">
    <property type="entry name" value="P-typ_ATPase_IB"/>
</dbReference>
<dbReference type="InterPro" id="IPR018303">
    <property type="entry name" value="ATPase_P-typ_P_site"/>
</dbReference>
<dbReference type="PANTHER" id="PTHR48085">
    <property type="entry name" value="CADMIUM/ZINC-TRANSPORTING ATPASE HMA2-RELATED"/>
    <property type="match status" value="1"/>
</dbReference>
<dbReference type="Gene3D" id="3.40.50.1000">
    <property type="entry name" value="HAD superfamily/HAD-like"/>
    <property type="match status" value="1"/>
</dbReference>
<evidence type="ECO:0000259" key="7">
    <source>
        <dbReference type="Pfam" id="PF00122"/>
    </source>
</evidence>
<comment type="subcellular location">
    <subcellularLocation>
        <location evidence="1">Membrane</location>
    </subcellularLocation>
</comment>
<dbReference type="InterPro" id="IPR051014">
    <property type="entry name" value="Cation_Transport_ATPase_IB"/>
</dbReference>
<evidence type="ECO:0000313" key="9">
    <source>
        <dbReference type="Proteomes" id="UP001141422"/>
    </source>
</evidence>
<dbReference type="InterPro" id="IPR036412">
    <property type="entry name" value="HAD-like_sf"/>
</dbReference>
<dbReference type="InterPro" id="IPR023214">
    <property type="entry name" value="HAD_sf"/>
</dbReference>
<dbReference type="Pfam" id="PF00702">
    <property type="entry name" value="Hydrolase"/>
    <property type="match status" value="1"/>
</dbReference>
<dbReference type="Gene3D" id="3.40.1110.10">
    <property type="entry name" value="Calcium-transporting ATPase, cytoplasmic domain N"/>
    <property type="match status" value="1"/>
</dbReference>
<comment type="similarity">
    <text evidence="2">Belongs to the cation transport ATPase (P-type) (TC 3.A.3) family. Type IB subfamily.</text>
</comment>
<dbReference type="Pfam" id="PF00122">
    <property type="entry name" value="E1-E2_ATPase"/>
    <property type="match status" value="1"/>
</dbReference>
<dbReference type="RefSeq" id="WP_268924032.1">
    <property type="nucleotide sequence ID" value="NZ_JAPTGB010000002.1"/>
</dbReference>
<keyword evidence="4" id="KW-1278">Translocase</keyword>
<dbReference type="EMBL" id="JAPTGB010000002">
    <property type="protein sequence ID" value="MCZ0859812.1"/>
    <property type="molecule type" value="Genomic_DNA"/>
</dbReference>